<dbReference type="AlphaFoldDB" id="A0A1I7SJB0"/>
<dbReference type="EMBL" id="CAJFCV020000002">
    <property type="protein sequence ID" value="CAG9092767.1"/>
    <property type="molecule type" value="Genomic_DNA"/>
</dbReference>
<evidence type="ECO:0000313" key="4">
    <source>
        <dbReference type="Proteomes" id="UP000095284"/>
    </source>
</evidence>
<name>A0A1I7SJB0_BURXY</name>
<dbReference type="Proteomes" id="UP000095284">
    <property type="component" value="Unplaced"/>
</dbReference>
<feature type="region of interest" description="Disordered" evidence="1">
    <location>
        <begin position="21"/>
        <end position="110"/>
    </location>
</feature>
<dbReference type="Proteomes" id="UP000659654">
    <property type="component" value="Unassembled WGS sequence"/>
</dbReference>
<evidence type="ECO:0000256" key="1">
    <source>
        <dbReference type="SAM" id="MobiDB-lite"/>
    </source>
</evidence>
<gene>
    <name evidence="2" type="ORF">BXYJ_LOCUS3090</name>
</gene>
<dbReference type="EMBL" id="CAJFDI010000002">
    <property type="protein sequence ID" value="CAD5213558.1"/>
    <property type="molecule type" value="Genomic_DNA"/>
</dbReference>
<keyword evidence="5" id="KW-1185">Reference proteome</keyword>
<feature type="compositionally biased region" description="Polar residues" evidence="1">
    <location>
        <begin position="84"/>
        <end position="110"/>
    </location>
</feature>
<dbReference type="Proteomes" id="UP000582659">
    <property type="component" value="Unassembled WGS sequence"/>
</dbReference>
<evidence type="ECO:0000313" key="2">
    <source>
        <dbReference type="EMBL" id="CAD5213558.1"/>
    </source>
</evidence>
<protein>
    <submittedName>
        <fullName evidence="2">(pine wood nematode) hypothetical protein</fullName>
    </submittedName>
</protein>
<reference evidence="3" key="2">
    <citation type="submission" date="2020-08" db="EMBL/GenBank/DDBJ databases">
        <authorList>
            <person name="Kikuchi T."/>
        </authorList>
    </citation>
    <scope>NUCLEOTIDE SEQUENCE</scope>
    <source>
        <strain evidence="2">Ka4C1</strain>
    </source>
</reference>
<dbReference type="WBParaSite" id="BXY_1313400.1">
    <property type="protein sequence ID" value="BXY_1313400.1"/>
    <property type="gene ID" value="BXY_1313400"/>
</dbReference>
<proteinExistence type="predicted"/>
<feature type="compositionally biased region" description="Low complexity" evidence="1">
    <location>
        <begin position="23"/>
        <end position="34"/>
    </location>
</feature>
<reference evidence="6" key="1">
    <citation type="submission" date="2016-11" db="UniProtKB">
        <authorList>
            <consortium name="WormBaseParasite"/>
        </authorList>
    </citation>
    <scope>IDENTIFICATION</scope>
</reference>
<evidence type="ECO:0000313" key="5">
    <source>
        <dbReference type="Proteomes" id="UP000659654"/>
    </source>
</evidence>
<sequence>MALDFGDNFVFVEYLDVWGPRKSVSPSLTSRPSSADNQTTRDSFYSCPSDLSSPCSTPPPQTKKDSNAETKPPVEVEKVKKSPNFTSPSRYMPAETTTTAQTQGNSQHRQSNFDVCFCKDCMSRYKWYPKFH</sequence>
<accession>A0A1I7SJB0</accession>
<evidence type="ECO:0000313" key="6">
    <source>
        <dbReference type="WBParaSite" id="BXY_1313400.1"/>
    </source>
</evidence>
<evidence type="ECO:0000313" key="3">
    <source>
        <dbReference type="EMBL" id="CAG9092767.1"/>
    </source>
</evidence>
<feature type="compositionally biased region" description="Basic and acidic residues" evidence="1">
    <location>
        <begin position="62"/>
        <end position="80"/>
    </location>
</feature>
<organism evidence="4 6">
    <name type="scientific">Bursaphelenchus xylophilus</name>
    <name type="common">Pinewood nematode worm</name>
    <name type="synonym">Aphelenchoides xylophilus</name>
    <dbReference type="NCBI Taxonomy" id="6326"/>
    <lineage>
        <taxon>Eukaryota</taxon>
        <taxon>Metazoa</taxon>
        <taxon>Ecdysozoa</taxon>
        <taxon>Nematoda</taxon>
        <taxon>Chromadorea</taxon>
        <taxon>Rhabditida</taxon>
        <taxon>Tylenchina</taxon>
        <taxon>Tylenchomorpha</taxon>
        <taxon>Aphelenchoidea</taxon>
        <taxon>Aphelenchoididae</taxon>
        <taxon>Bursaphelenchus</taxon>
    </lineage>
</organism>